<comment type="caution">
    <text evidence="4">The sequence shown here is derived from an EMBL/GenBank/DDBJ whole genome shotgun (WGS) entry which is preliminary data.</text>
</comment>
<dbReference type="PANTHER" id="PTHR15666:SF1">
    <property type="entry name" value="COMM DOMAIN-CONTAINING PROTEIN 5"/>
    <property type="match status" value="1"/>
</dbReference>
<comment type="similarity">
    <text evidence="2">Belongs to the COMM domain-containing protein 5 family.</text>
</comment>
<protein>
    <recommendedName>
        <fullName evidence="1">COMM domain-containing protein 5</fullName>
    </recommendedName>
</protein>
<dbReference type="GO" id="GO:0005634">
    <property type="term" value="C:nucleus"/>
    <property type="evidence" value="ECO:0007669"/>
    <property type="project" value="TreeGrafter"/>
</dbReference>
<gene>
    <name evidence="8" type="ORF">FNK824_LOCUS685</name>
    <name evidence="6" type="ORF">JXQ802_LOCUS31397</name>
    <name evidence="7" type="ORF">OTI717_LOCUS1104</name>
    <name evidence="4" type="ORF">RFH988_LOCUS5825</name>
    <name evidence="5" type="ORF">SEV965_LOCUS17323</name>
</gene>
<dbReference type="Proteomes" id="UP000663874">
    <property type="component" value="Unassembled WGS sequence"/>
</dbReference>
<evidence type="ECO:0000313" key="8">
    <source>
        <dbReference type="EMBL" id="CAF3545489.1"/>
    </source>
</evidence>
<evidence type="ECO:0000313" key="4">
    <source>
        <dbReference type="EMBL" id="CAF0838705.1"/>
    </source>
</evidence>
<dbReference type="EMBL" id="CAJNOL010001327">
    <property type="protein sequence ID" value="CAF1337602.1"/>
    <property type="molecule type" value="Genomic_DNA"/>
</dbReference>
<dbReference type="EMBL" id="CAJNOU010000988">
    <property type="protein sequence ID" value="CAF1129243.1"/>
    <property type="molecule type" value="Genomic_DNA"/>
</dbReference>
<dbReference type="Proteomes" id="UP000663870">
    <property type="component" value="Unassembled WGS sequence"/>
</dbReference>
<dbReference type="InterPro" id="IPR037357">
    <property type="entry name" value="COMMD5"/>
</dbReference>
<name>A0A813VK08_9BILA</name>
<accession>A0A813VK08</accession>
<sequence length="223" mass="25887">MPDHHSYQDPFYGWTTPKTISLCVQKLKECNSLPLQAIQKLISMSEAQILNEQASSSSSSSLEILMKFSKNHSISIENLLVIFNGFVHVLRLALKPPAAFLKSDIFKDDLRDLKFSEQIIEEFHNILFGTKRDQLYNIIQERDRPRLPFLQSFDWNLDVTLTTASLSRCIEPLLFFQFHTTDNRCLTFEVPIKKFNELRYNTALLLKEMEEVDGKQALKLLET</sequence>
<evidence type="ECO:0000256" key="2">
    <source>
        <dbReference type="ARBA" id="ARBA00093452"/>
    </source>
</evidence>
<dbReference type="PANTHER" id="PTHR15666">
    <property type="entry name" value="COMM DOMAIN CONTAINING PROTEIN 5"/>
    <property type="match status" value="1"/>
</dbReference>
<evidence type="ECO:0000256" key="1">
    <source>
        <dbReference type="ARBA" id="ARBA00016556"/>
    </source>
</evidence>
<evidence type="ECO:0000313" key="7">
    <source>
        <dbReference type="EMBL" id="CAF3490582.1"/>
    </source>
</evidence>
<reference evidence="4" key="1">
    <citation type="submission" date="2021-02" db="EMBL/GenBank/DDBJ databases">
        <authorList>
            <person name="Nowell W R."/>
        </authorList>
    </citation>
    <scope>NUCLEOTIDE SEQUENCE</scope>
</reference>
<dbReference type="OrthoDB" id="203754at2759"/>
<dbReference type="PROSITE" id="PS51269">
    <property type="entry name" value="COMM"/>
    <property type="match status" value="1"/>
</dbReference>
<dbReference type="InterPro" id="IPR017920">
    <property type="entry name" value="COMM"/>
</dbReference>
<evidence type="ECO:0000259" key="3">
    <source>
        <dbReference type="PROSITE" id="PS51269"/>
    </source>
</evidence>
<keyword evidence="9" id="KW-1185">Reference proteome</keyword>
<evidence type="ECO:0000313" key="6">
    <source>
        <dbReference type="EMBL" id="CAF1337602.1"/>
    </source>
</evidence>
<evidence type="ECO:0000313" key="5">
    <source>
        <dbReference type="EMBL" id="CAF1129243.1"/>
    </source>
</evidence>
<feature type="domain" description="COMM" evidence="3">
    <location>
        <begin position="149"/>
        <end position="213"/>
    </location>
</feature>
<dbReference type="EMBL" id="CAJOBE010000030">
    <property type="protein sequence ID" value="CAF3545489.1"/>
    <property type="molecule type" value="Genomic_DNA"/>
</dbReference>
<dbReference type="Pfam" id="PF07258">
    <property type="entry name" value="COMM_domain"/>
    <property type="match status" value="1"/>
</dbReference>
<evidence type="ECO:0000313" key="10">
    <source>
        <dbReference type="Proteomes" id="UP000663882"/>
    </source>
</evidence>
<organism evidence="4 10">
    <name type="scientific">Rotaria sordida</name>
    <dbReference type="NCBI Taxonomy" id="392033"/>
    <lineage>
        <taxon>Eukaryota</taxon>
        <taxon>Metazoa</taxon>
        <taxon>Spiralia</taxon>
        <taxon>Gnathifera</taxon>
        <taxon>Rotifera</taxon>
        <taxon>Eurotatoria</taxon>
        <taxon>Bdelloidea</taxon>
        <taxon>Philodinida</taxon>
        <taxon>Philodinidae</taxon>
        <taxon>Rotaria</taxon>
    </lineage>
</organism>
<dbReference type="EMBL" id="CAJOAX010000043">
    <property type="protein sequence ID" value="CAF3490582.1"/>
    <property type="molecule type" value="Genomic_DNA"/>
</dbReference>
<dbReference type="AlphaFoldDB" id="A0A813VK08"/>
<evidence type="ECO:0000313" key="9">
    <source>
        <dbReference type="Proteomes" id="UP000663870"/>
    </source>
</evidence>
<proteinExistence type="inferred from homology"/>
<dbReference type="Proteomes" id="UP000663823">
    <property type="component" value="Unassembled WGS sequence"/>
</dbReference>
<dbReference type="Proteomes" id="UP000663882">
    <property type="component" value="Unassembled WGS sequence"/>
</dbReference>
<dbReference type="EMBL" id="CAJNOO010000169">
    <property type="protein sequence ID" value="CAF0838705.1"/>
    <property type="molecule type" value="Genomic_DNA"/>
</dbReference>
<dbReference type="Proteomes" id="UP000663889">
    <property type="component" value="Unassembled WGS sequence"/>
</dbReference>